<gene>
    <name evidence="1" type="ORF">Poly21_23750</name>
</gene>
<protein>
    <submittedName>
        <fullName evidence="1">Uncharacterized protein</fullName>
    </submittedName>
</protein>
<keyword evidence="2" id="KW-1185">Reference proteome</keyword>
<dbReference type="AlphaFoldDB" id="A0A5C6BTL6"/>
<dbReference type="Proteomes" id="UP000319908">
    <property type="component" value="Unassembled WGS sequence"/>
</dbReference>
<comment type="caution">
    <text evidence="1">The sequence shown here is derived from an EMBL/GenBank/DDBJ whole genome shotgun (WGS) entry which is preliminary data.</text>
</comment>
<evidence type="ECO:0000313" key="2">
    <source>
        <dbReference type="Proteomes" id="UP000319908"/>
    </source>
</evidence>
<name>A0A5C6BTL6_9BACT</name>
<dbReference type="EMBL" id="SJPU01000002">
    <property type="protein sequence ID" value="TWU15182.1"/>
    <property type="molecule type" value="Genomic_DNA"/>
</dbReference>
<evidence type="ECO:0000313" key="1">
    <source>
        <dbReference type="EMBL" id="TWU15182.1"/>
    </source>
</evidence>
<reference evidence="1 2" key="1">
    <citation type="journal article" date="2020" name="Antonie Van Leeuwenhoek">
        <title>Rhodopirellula heiligendammensis sp. nov., Rhodopirellula pilleata sp. nov., and Rhodopirellula solitaria sp. nov. isolated from natural or artificial marine surfaces in Northern Germany and California, USA, and emended description of the genus Rhodopirellula.</title>
        <authorList>
            <person name="Kallscheuer N."/>
            <person name="Wiegand S."/>
            <person name="Jogler M."/>
            <person name="Boedeker C."/>
            <person name="Peeters S.H."/>
            <person name="Rast P."/>
            <person name="Heuer A."/>
            <person name="Jetten M.S.M."/>
            <person name="Rohde M."/>
            <person name="Jogler C."/>
        </authorList>
    </citation>
    <scope>NUCLEOTIDE SEQUENCE [LARGE SCALE GENOMIC DNA]</scope>
    <source>
        <strain evidence="1 2">Poly21</strain>
    </source>
</reference>
<sequence>MPVQNRRHAARTIAWGSGVFDQFSPLGETQAHQRVCQENSEQNPDCSRDCQISLLHRRTTENHLSFCQDSAAYSAFLAGVLDLDSLPDDFSGLLADSDFFASALAPFL</sequence>
<proteinExistence type="predicted"/>
<accession>A0A5C6BTL6</accession>
<organism evidence="1 2">
    <name type="scientific">Allorhodopirellula heiligendammensis</name>
    <dbReference type="NCBI Taxonomy" id="2714739"/>
    <lineage>
        <taxon>Bacteria</taxon>
        <taxon>Pseudomonadati</taxon>
        <taxon>Planctomycetota</taxon>
        <taxon>Planctomycetia</taxon>
        <taxon>Pirellulales</taxon>
        <taxon>Pirellulaceae</taxon>
        <taxon>Allorhodopirellula</taxon>
    </lineage>
</organism>